<evidence type="ECO:0000259" key="2">
    <source>
        <dbReference type="PROSITE" id="PS50846"/>
    </source>
</evidence>
<dbReference type="Proteomes" id="UP001274321">
    <property type="component" value="Unassembled WGS sequence"/>
</dbReference>
<gene>
    <name evidence="3" type="ORF">SCD90_07165</name>
</gene>
<sequence length="68" mass="6985">MMTFNVAGMTCGHCVKAVTEAVRDLDPAAEVQVDLATGTVRVNSETAEPGAVSEAIRDAGYDEVSVAG</sequence>
<dbReference type="RefSeq" id="WP_319843965.1">
    <property type="nucleotide sequence ID" value="NZ_JAXAFJ010000003.1"/>
</dbReference>
<dbReference type="Pfam" id="PF00403">
    <property type="entry name" value="HMA"/>
    <property type="match status" value="1"/>
</dbReference>
<name>A0ABU4RLY5_9HYPH</name>
<dbReference type="EMBL" id="JAXAFJ010000003">
    <property type="protein sequence ID" value="MDX6805838.1"/>
    <property type="molecule type" value="Genomic_DNA"/>
</dbReference>
<organism evidence="3 4">
    <name type="scientific">Terrihabitans rhizophilus</name>
    <dbReference type="NCBI Taxonomy" id="3092662"/>
    <lineage>
        <taxon>Bacteria</taxon>
        <taxon>Pseudomonadati</taxon>
        <taxon>Pseudomonadota</taxon>
        <taxon>Alphaproteobacteria</taxon>
        <taxon>Hyphomicrobiales</taxon>
        <taxon>Terrihabitans</taxon>
    </lineage>
</organism>
<protein>
    <submittedName>
        <fullName evidence="3">Cation transporter</fullName>
    </submittedName>
</protein>
<dbReference type="PROSITE" id="PS01047">
    <property type="entry name" value="HMA_1"/>
    <property type="match status" value="1"/>
</dbReference>
<reference evidence="3 4" key="1">
    <citation type="submission" date="2023-11" db="EMBL/GenBank/DDBJ databases">
        <authorList>
            <person name="Bao R."/>
        </authorList>
    </citation>
    <scope>NUCLEOTIDE SEQUENCE [LARGE SCALE GENOMIC DNA]</scope>
    <source>
        <strain evidence="3 4">PJ23</strain>
    </source>
</reference>
<dbReference type="InterPro" id="IPR006121">
    <property type="entry name" value="HMA_dom"/>
</dbReference>
<dbReference type="PRINTS" id="PR00944">
    <property type="entry name" value="CUEXPORT"/>
</dbReference>
<comment type="caution">
    <text evidence="3">The sequence shown here is derived from an EMBL/GenBank/DDBJ whole genome shotgun (WGS) entry which is preliminary data.</text>
</comment>
<dbReference type="CDD" id="cd00371">
    <property type="entry name" value="HMA"/>
    <property type="match status" value="1"/>
</dbReference>
<proteinExistence type="predicted"/>
<dbReference type="InterPro" id="IPR017969">
    <property type="entry name" value="Heavy-metal-associated_CS"/>
</dbReference>
<evidence type="ECO:0000256" key="1">
    <source>
        <dbReference type="ARBA" id="ARBA00022723"/>
    </source>
</evidence>
<dbReference type="InterPro" id="IPR036163">
    <property type="entry name" value="HMA_dom_sf"/>
</dbReference>
<evidence type="ECO:0000313" key="4">
    <source>
        <dbReference type="Proteomes" id="UP001274321"/>
    </source>
</evidence>
<keyword evidence="4" id="KW-1185">Reference proteome</keyword>
<accession>A0ABU4RLY5</accession>
<dbReference type="PROSITE" id="PS50846">
    <property type="entry name" value="HMA_2"/>
    <property type="match status" value="1"/>
</dbReference>
<dbReference type="Gene3D" id="3.30.70.100">
    <property type="match status" value="1"/>
</dbReference>
<dbReference type="InterPro" id="IPR000428">
    <property type="entry name" value="Cu-bd"/>
</dbReference>
<evidence type="ECO:0000313" key="3">
    <source>
        <dbReference type="EMBL" id="MDX6805838.1"/>
    </source>
</evidence>
<feature type="domain" description="HMA" evidence="2">
    <location>
        <begin position="1"/>
        <end position="64"/>
    </location>
</feature>
<dbReference type="SUPFAM" id="SSF55008">
    <property type="entry name" value="HMA, heavy metal-associated domain"/>
    <property type="match status" value="1"/>
</dbReference>
<keyword evidence="1" id="KW-0479">Metal-binding</keyword>